<evidence type="ECO:0000256" key="1">
    <source>
        <dbReference type="ARBA" id="ARBA00022490"/>
    </source>
</evidence>
<dbReference type="NCBIfam" id="NF003699">
    <property type="entry name" value="PRK05312.1"/>
    <property type="match status" value="1"/>
</dbReference>
<organism evidence="8 9">
    <name type="scientific">Sphingomonas gilva</name>
    <dbReference type="NCBI Taxonomy" id="2305907"/>
    <lineage>
        <taxon>Bacteria</taxon>
        <taxon>Pseudomonadati</taxon>
        <taxon>Pseudomonadota</taxon>
        <taxon>Alphaproteobacteria</taxon>
        <taxon>Sphingomonadales</taxon>
        <taxon>Sphingomonadaceae</taxon>
        <taxon>Sphingomonas</taxon>
    </lineage>
</organism>
<comment type="miscellaneous">
    <text evidence="7">The active site is located at the dimer interface.</text>
</comment>
<evidence type="ECO:0000256" key="5">
    <source>
        <dbReference type="ARBA" id="ARBA00023027"/>
    </source>
</evidence>
<dbReference type="OrthoDB" id="9801783at2"/>
<keyword evidence="5 7" id="KW-0520">NAD</keyword>
<feature type="binding site" evidence="7">
    <location>
        <position position="132"/>
    </location>
    <ligand>
        <name>substrate</name>
    </ligand>
</feature>
<dbReference type="GO" id="GO:0042823">
    <property type="term" value="P:pyridoxal phosphate biosynthetic process"/>
    <property type="evidence" value="ECO:0007669"/>
    <property type="project" value="UniProtKB-UniRule"/>
</dbReference>
<name>A0A396RJP6_9SPHN</name>
<keyword evidence="6 7" id="KW-0664">Pyridoxine biosynthesis</keyword>
<keyword evidence="7" id="KW-0460">Magnesium</keyword>
<comment type="subcellular location">
    <subcellularLocation>
        <location evidence="7">Cytoplasm</location>
    </subcellularLocation>
</comment>
<dbReference type="EC" id="1.1.1.262" evidence="7"/>
<comment type="subunit">
    <text evidence="7">Homodimer.</text>
</comment>
<keyword evidence="4 7" id="KW-0560">Oxidoreductase</keyword>
<comment type="similarity">
    <text evidence="7">Belongs to the PdxA family.</text>
</comment>
<accession>A0A396RJP6</accession>
<comment type="pathway">
    <text evidence="7">Cofactor biosynthesis; pyridoxine 5'-phosphate biosynthesis; pyridoxine 5'-phosphate from D-erythrose 4-phosphate: step 4/5.</text>
</comment>
<dbReference type="InterPro" id="IPR037510">
    <property type="entry name" value="PdxA"/>
</dbReference>
<keyword evidence="9" id="KW-1185">Reference proteome</keyword>
<evidence type="ECO:0000313" key="8">
    <source>
        <dbReference type="EMBL" id="RHW16398.1"/>
    </source>
</evidence>
<feature type="binding site" evidence="7">
    <location>
        <position position="263"/>
    </location>
    <ligand>
        <name>a divalent metal cation</name>
        <dbReference type="ChEBI" id="CHEBI:60240"/>
        <note>ligand shared between dimeric partners</note>
    </ligand>
</feature>
<dbReference type="PANTHER" id="PTHR30004">
    <property type="entry name" value="4-HYDROXYTHREONINE-4-PHOSPHATE DEHYDROGENASE"/>
    <property type="match status" value="1"/>
</dbReference>
<dbReference type="EMBL" id="QWLV01000010">
    <property type="protein sequence ID" value="RHW16398.1"/>
    <property type="molecule type" value="Genomic_DNA"/>
</dbReference>
<dbReference type="GO" id="GO:0000287">
    <property type="term" value="F:magnesium ion binding"/>
    <property type="evidence" value="ECO:0007669"/>
    <property type="project" value="UniProtKB-UniRule"/>
</dbReference>
<dbReference type="Pfam" id="PF04166">
    <property type="entry name" value="PdxA"/>
    <property type="match status" value="1"/>
</dbReference>
<dbReference type="InterPro" id="IPR005255">
    <property type="entry name" value="PdxA_fam"/>
</dbReference>
<feature type="binding site" evidence="7">
    <location>
        <position position="289"/>
    </location>
    <ligand>
        <name>substrate</name>
    </ligand>
</feature>
<dbReference type="GO" id="GO:0008615">
    <property type="term" value="P:pyridoxine biosynthetic process"/>
    <property type="evidence" value="ECO:0007669"/>
    <property type="project" value="UniProtKB-UniRule"/>
</dbReference>
<evidence type="ECO:0000313" key="9">
    <source>
        <dbReference type="Proteomes" id="UP000266693"/>
    </source>
</evidence>
<comment type="function">
    <text evidence="7">Catalyzes the NAD(P)-dependent oxidation of 4-(phosphooxy)-L-threonine (HTP) into 2-amino-3-oxo-4-(phosphooxy)butyric acid which spontaneously decarboxylates to form 3-amino-2-oxopropyl phosphate (AHAP).</text>
</comment>
<dbReference type="SUPFAM" id="SSF53659">
    <property type="entry name" value="Isocitrate/Isopropylmalate dehydrogenase-like"/>
    <property type="match status" value="1"/>
</dbReference>
<feature type="binding site" evidence="7">
    <location>
        <position position="280"/>
    </location>
    <ligand>
        <name>substrate</name>
    </ligand>
</feature>
<comment type="catalytic activity">
    <reaction evidence="7">
        <text>4-(phosphooxy)-L-threonine + NAD(+) = 3-amino-2-oxopropyl phosphate + CO2 + NADH</text>
        <dbReference type="Rhea" id="RHEA:32275"/>
        <dbReference type="ChEBI" id="CHEBI:16526"/>
        <dbReference type="ChEBI" id="CHEBI:57279"/>
        <dbReference type="ChEBI" id="CHEBI:57540"/>
        <dbReference type="ChEBI" id="CHEBI:57945"/>
        <dbReference type="ChEBI" id="CHEBI:58452"/>
        <dbReference type="EC" id="1.1.1.262"/>
    </reaction>
</comment>
<dbReference type="AlphaFoldDB" id="A0A396RJP6"/>
<dbReference type="RefSeq" id="WP_118865265.1">
    <property type="nucleotide sequence ID" value="NZ_QWLV01000010.1"/>
</dbReference>
<evidence type="ECO:0000256" key="4">
    <source>
        <dbReference type="ARBA" id="ARBA00023002"/>
    </source>
</evidence>
<sequence>MTPLAVALGDPAGIGPEIVAKAWEARDQAELRPFFAVGDPRSIGRIWNGPVERIDDPIEAERVFARALPVIPVHDAGEIEPGNPDLAGARCSLDSLELAAGLARAGGAGAVVTAPVSKAQLYAIGFAHPGQTEFIAERCGVAGDNTVMMLAGPSLRVVPVTTHVPISAVPDMLSIELLLAKARTTARGLTRSFGIQRPRLAFAGLNPHAGEQGALGREEVDIIEPAVCILRDEGIDATGPFASDTLFDARARANYDAAICMYHDQALIPLKTLHFDEGVNMTLGLPIVRTAPDHGTAFAIAGRSVANPGAMIAAIRMAADAARHRAFAEA</sequence>
<keyword evidence="2 7" id="KW-0479">Metal-binding</keyword>
<evidence type="ECO:0000256" key="6">
    <source>
        <dbReference type="ARBA" id="ARBA00023096"/>
    </source>
</evidence>
<protein>
    <recommendedName>
        <fullName evidence="7">4-hydroxythreonine-4-phosphate dehydrogenase</fullName>
        <ecNumber evidence="7">1.1.1.262</ecNumber>
    </recommendedName>
    <alternativeName>
        <fullName evidence="7">4-(phosphohydroxy)-L-threonine dehydrogenase</fullName>
    </alternativeName>
</protein>
<dbReference type="GO" id="GO:0008270">
    <property type="term" value="F:zinc ion binding"/>
    <property type="evidence" value="ECO:0007669"/>
    <property type="project" value="UniProtKB-UniRule"/>
</dbReference>
<dbReference type="HAMAP" id="MF_00536">
    <property type="entry name" value="PdxA"/>
    <property type="match status" value="1"/>
</dbReference>
<comment type="caution">
    <text evidence="7">Lacks conserved residue(s) required for the propagation of feature annotation.</text>
</comment>
<comment type="cofactor">
    <cofactor evidence="7">
        <name>Zn(2+)</name>
        <dbReference type="ChEBI" id="CHEBI:29105"/>
    </cofactor>
    <cofactor evidence="7">
        <name>Mg(2+)</name>
        <dbReference type="ChEBI" id="CHEBI:18420"/>
    </cofactor>
    <cofactor evidence="7">
        <name>Co(2+)</name>
        <dbReference type="ChEBI" id="CHEBI:48828"/>
    </cofactor>
    <text evidence="7">Binds 1 divalent metal cation per subunit. Can use ions such as Zn(2+), Mg(2+) or Co(2+).</text>
</comment>
<dbReference type="PANTHER" id="PTHR30004:SF6">
    <property type="entry name" value="D-THREONATE 4-PHOSPHATE DEHYDROGENASE"/>
    <property type="match status" value="1"/>
</dbReference>
<dbReference type="Gene3D" id="3.40.718.10">
    <property type="entry name" value="Isopropylmalate Dehydrogenase"/>
    <property type="match status" value="1"/>
</dbReference>
<dbReference type="Proteomes" id="UP000266693">
    <property type="component" value="Unassembled WGS sequence"/>
</dbReference>
<feature type="binding site" evidence="7">
    <location>
        <position position="271"/>
    </location>
    <ligand>
        <name>substrate</name>
    </ligand>
</feature>
<dbReference type="GO" id="GO:0005737">
    <property type="term" value="C:cytoplasm"/>
    <property type="evidence" value="ECO:0007669"/>
    <property type="project" value="UniProtKB-SubCell"/>
</dbReference>
<comment type="caution">
    <text evidence="8">The sequence shown here is derived from an EMBL/GenBank/DDBJ whole genome shotgun (WGS) entry which is preliminary data.</text>
</comment>
<proteinExistence type="inferred from homology"/>
<evidence type="ECO:0000256" key="2">
    <source>
        <dbReference type="ARBA" id="ARBA00022723"/>
    </source>
</evidence>
<dbReference type="NCBIfam" id="TIGR00557">
    <property type="entry name" value="pdxA"/>
    <property type="match status" value="1"/>
</dbReference>
<feature type="binding site" evidence="7">
    <location>
        <position position="208"/>
    </location>
    <ligand>
        <name>a divalent metal cation</name>
        <dbReference type="ChEBI" id="CHEBI:60240"/>
        <note>ligand shared between dimeric partners</note>
    </ligand>
</feature>
<evidence type="ECO:0000256" key="3">
    <source>
        <dbReference type="ARBA" id="ARBA00022857"/>
    </source>
</evidence>
<keyword evidence="7" id="KW-0862">Zinc</keyword>
<dbReference type="GO" id="GO:0050570">
    <property type="term" value="F:4-hydroxythreonine-4-phosphate dehydrogenase activity"/>
    <property type="evidence" value="ECO:0007669"/>
    <property type="project" value="UniProtKB-UniRule"/>
</dbReference>
<dbReference type="GO" id="GO:0051287">
    <property type="term" value="F:NAD binding"/>
    <property type="evidence" value="ECO:0007669"/>
    <property type="project" value="InterPro"/>
</dbReference>
<evidence type="ECO:0000256" key="7">
    <source>
        <dbReference type="HAMAP-Rule" id="MF_00536"/>
    </source>
</evidence>
<keyword evidence="1 7" id="KW-0963">Cytoplasm</keyword>
<dbReference type="UniPathway" id="UPA00244">
    <property type="reaction ID" value="UER00312"/>
</dbReference>
<keyword evidence="7" id="KW-0170">Cobalt</keyword>
<keyword evidence="3 7" id="KW-0521">NADP</keyword>
<reference evidence="8 9" key="1">
    <citation type="submission" date="2018-08" db="EMBL/GenBank/DDBJ databases">
        <title>The multiple taxonomic identification of Sphingomonas gilva.</title>
        <authorList>
            <person name="Zhu D."/>
            <person name="Zheng S."/>
        </authorList>
    </citation>
    <scope>NUCLEOTIDE SEQUENCE [LARGE SCALE GENOMIC DNA]</scope>
    <source>
        <strain evidence="8 9">ZDH117</strain>
    </source>
</reference>
<feature type="binding site" evidence="7">
    <location>
        <position position="163"/>
    </location>
    <ligand>
        <name>a divalent metal cation</name>
        <dbReference type="ChEBI" id="CHEBI:60240"/>
        <note>ligand shared between dimeric partners</note>
    </ligand>
</feature>
<dbReference type="GO" id="GO:0050897">
    <property type="term" value="F:cobalt ion binding"/>
    <property type="evidence" value="ECO:0007669"/>
    <property type="project" value="UniProtKB-UniRule"/>
</dbReference>
<gene>
    <name evidence="7 8" type="primary">pdxA</name>
    <name evidence="8" type="ORF">D1610_16340</name>
</gene>